<gene>
    <name evidence="1" type="ORF">Pmani_026023</name>
</gene>
<keyword evidence="2" id="KW-1185">Reference proteome</keyword>
<organism evidence="1 2">
    <name type="scientific">Petrolisthes manimaculis</name>
    <dbReference type="NCBI Taxonomy" id="1843537"/>
    <lineage>
        <taxon>Eukaryota</taxon>
        <taxon>Metazoa</taxon>
        <taxon>Ecdysozoa</taxon>
        <taxon>Arthropoda</taxon>
        <taxon>Crustacea</taxon>
        <taxon>Multicrustacea</taxon>
        <taxon>Malacostraca</taxon>
        <taxon>Eumalacostraca</taxon>
        <taxon>Eucarida</taxon>
        <taxon>Decapoda</taxon>
        <taxon>Pleocyemata</taxon>
        <taxon>Anomura</taxon>
        <taxon>Galatheoidea</taxon>
        <taxon>Porcellanidae</taxon>
        <taxon>Petrolisthes</taxon>
    </lineage>
</organism>
<comment type="caution">
    <text evidence="1">The sequence shown here is derived from an EMBL/GenBank/DDBJ whole genome shotgun (WGS) entry which is preliminary data.</text>
</comment>
<evidence type="ECO:0000313" key="2">
    <source>
        <dbReference type="Proteomes" id="UP001292094"/>
    </source>
</evidence>
<proteinExistence type="predicted"/>
<evidence type="ECO:0000313" key="1">
    <source>
        <dbReference type="EMBL" id="KAK4301848.1"/>
    </source>
</evidence>
<sequence>MFDFGECTHQVVSSPNRDRLREHCEWAAGCTKGAMGWGMSAVYHLKTPSRTMLLAQICCQRYHQGGESWPQGDHEASCSSPDLGTRANHRRPLSEYLGFDWLGFGARDAGRGVTWRVVQGSLGRGVKRTAKLKSCRGWSER</sequence>
<dbReference type="AlphaFoldDB" id="A0AAE1TX20"/>
<name>A0AAE1TX20_9EUCA</name>
<dbReference type="Proteomes" id="UP001292094">
    <property type="component" value="Unassembled WGS sequence"/>
</dbReference>
<dbReference type="EMBL" id="JAWZYT010002817">
    <property type="protein sequence ID" value="KAK4301848.1"/>
    <property type="molecule type" value="Genomic_DNA"/>
</dbReference>
<accession>A0AAE1TX20</accession>
<reference evidence="1" key="1">
    <citation type="submission" date="2023-11" db="EMBL/GenBank/DDBJ databases">
        <title>Genome assemblies of two species of porcelain crab, Petrolisthes cinctipes and Petrolisthes manimaculis (Anomura: Porcellanidae).</title>
        <authorList>
            <person name="Angst P."/>
        </authorList>
    </citation>
    <scope>NUCLEOTIDE SEQUENCE</scope>
    <source>
        <strain evidence="1">PB745_02</strain>
        <tissue evidence="1">Gill</tissue>
    </source>
</reference>
<protein>
    <submittedName>
        <fullName evidence="1">Uncharacterized protein</fullName>
    </submittedName>
</protein>